<gene>
    <name evidence="1" type="ORF">NMOB1V02_LOCUS13139</name>
</gene>
<keyword evidence="2" id="KW-1185">Reference proteome</keyword>
<evidence type="ECO:0000313" key="2">
    <source>
        <dbReference type="Proteomes" id="UP000678499"/>
    </source>
</evidence>
<reference evidence="1" key="1">
    <citation type="submission" date="2020-11" db="EMBL/GenBank/DDBJ databases">
        <authorList>
            <person name="Tran Van P."/>
        </authorList>
    </citation>
    <scope>NUCLEOTIDE SEQUENCE</scope>
</reference>
<name>A0A7R9C2F4_9CRUS</name>
<dbReference type="EMBL" id="OA898167">
    <property type="protein sequence ID" value="CAD7285537.1"/>
    <property type="molecule type" value="Genomic_DNA"/>
</dbReference>
<dbReference type="Proteomes" id="UP000678499">
    <property type="component" value="Unassembled WGS sequence"/>
</dbReference>
<feature type="non-terminal residue" evidence="1">
    <location>
        <position position="1"/>
    </location>
</feature>
<dbReference type="AlphaFoldDB" id="A0A7R9C2F4"/>
<evidence type="ECO:0000313" key="1">
    <source>
        <dbReference type="EMBL" id="CAD7285537.1"/>
    </source>
</evidence>
<accession>A0A7R9C2F4</accession>
<proteinExistence type="predicted"/>
<dbReference type="EMBL" id="CAJPEX010016130">
    <property type="protein sequence ID" value="CAG0925689.1"/>
    <property type="molecule type" value="Genomic_DNA"/>
</dbReference>
<organism evidence="1">
    <name type="scientific">Notodromas monacha</name>
    <dbReference type="NCBI Taxonomy" id="399045"/>
    <lineage>
        <taxon>Eukaryota</taxon>
        <taxon>Metazoa</taxon>
        <taxon>Ecdysozoa</taxon>
        <taxon>Arthropoda</taxon>
        <taxon>Crustacea</taxon>
        <taxon>Oligostraca</taxon>
        <taxon>Ostracoda</taxon>
        <taxon>Podocopa</taxon>
        <taxon>Podocopida</taxon>
        <taxon>Cypridocopina</taxon>
        <taxon>Cypridoidea</taxon>
        <taxon>Cyprididae</taxon>
        <taxon>Notodromas</taxon>
    </lineage>
</organism>
<sequence>MAALNFIQRSQNSLKDLWIQTDHTKDLEKLLPALSAFKRLRNVVFVLKTSFVRGRIGLLEQSWFQIALKKWVDPKGALKQATLFLPSSVNAGSEYSFYTYNTAIMKQADFSLAFVTRFYSEWLKFIPDKEELGQLSIFEVIDVICTGL</sequence>
<protein>
    <submittedName>
        <fullName evidence="1">Uncharacterized protein</fullName>
    </submittedName>
</protein>